<comment type="function">
    <text evidence="1">Involved in the import of queuosine (Q) precursors, required for Q precursor salvage.</text>
</comment>
<dbReference type="Pfam" id="PF02592">
    <property type="entry name" value="Vut_1"/>
    <property type="match status" value="1"/>
</dbReference>
<dbReference type="STRING" id="1499967.U27_05090"/>
<keyword evidence="1" id="KW-1133">Transmembrane helix</keyword>
<sequence>MMRKAIIVVSAYIAAQMLADITSLKIIVLFGLSMDAGTFVYPLTFTLRDLVHKTLGITAARTLIITAAVINLVMAGVFWFVANLPGDPQVGEQMEFALVLSPVWRIVIASILAEVIAELIDTEAYRLWVVRHGERHQWARVLVSNSVSVPIDSILFCCIAFYGQFPLTVVMSIILSNILIKGATTIISLPLIYTVPERTEMNARD</sequence>
<dbReference type="HOGENOM" id="CLU_075503_4_0_0"/>
<name>A0A081C0L2_VECG1</name>
<comment type="similarity">
    <text evidence="1">Belongs to the vitamin uptake transporter (VUT/ECF) (TC 2.A.88) family. Q precursor transporter subfamily.</text>
</comment>
<keyword evidence="1" id="KW-0813">Transport</keyword>
<dbReference type="EMBL" id="DF820467">
    <property type="protein sequence ID" value="GAK58117.1"/>
    <property type="molecule type" value="Genomic_DNA"/>
</dbReference>
<proteinExistence type="inferred from homology"/>
<gene>
    <name evidence="2" type="ORF">U27_05090</name>
</gene>
<keyword evidence="3" id="KW-1185">Reference proteome</keyword>
<dbReference type="GO" id="GO:0005886">
    <property type="term" value="C:plasma membrane"/>
    <property type="evidence" value="ECO:0007669"/>
    <property type="project" value="UniProtKB-SubCell"/>
</dbReference>
<organism evidence="2">
    <name type="scientific">Vecturithrix granuli</name>
    <dbReference type="NCBI Taxonomy" id="1499967"/>
    <lineage>
        <taxon>Bacteria</taxon>
        <taxon>Candidatus Moduliflexota</taxon>
        <taxon>Candidatus Vecturitrichia</taxon>
        <taxon>Candidatus Vecturitrichales</taxon>
        <taxon>Candidatus Vecturitrichaceae</taxon>
        <taxon>Candidatus Vecturithrix</taxon>
    </lineage>
</organism>
<dbReference type="InterPro" id="IPR003744">
    <property type="entry name" value="YhhQ"/>
</dbReference>
<evidence type="ECO:0000256" key="1">
    <source>
        <dbReference type="HAMAP-Rule" id="MF_02088"/>
    </source>
</evidence>
<accession>A0A081C0L2</accession>
<feature type="transmembrane region" description="Helical" evidence="1">
    <location>
        <begin position="169"/>
        <end position="195"/>
    </location>
</feature>
<keyword evidence="1" id="KW-1003">Cell membrane</keyword>
<dbReference type="GO" id="GO:0022857">
    <property type="term" value="F:transmembrane transporter activity"/>
    <property type="evidence" value="ECO:0007669"/>
    <property type="project" value="UniProtKB-UniRule"/>
</dbReference>
<feature type="transmembrane region" description="Helical" evidence="1">
    <location>
        <begin position="29"/>
        <end position="51"/>
    </location>
</feature>
<feature type="transmembrane region" description="Helical" evidence="1">
    <location>
        <begin position="63"/>
        <end position="82"/>
    </location>
</feature>
<evidence type="ECO:0000313" key="2">
    <source>
        <dbReference type="EMBL" id="GAK58117.1"/>
    </source>
</evidence>
<reference evidence="2" key="1">
    <citation type="journal article" date="2015" name="PeerJ">
        <title>First genomic representation of candidate bacterial phylum KSB3 points to enhanced environmental sensing as a trigger of wastewater bulking.</title>
        <authorList>
            <person name="Sekiguchi Y."/>
            <person name="Ohashi A."/>
            <person name="Parks D.H."/>
            <person name="Yamauchi T."/>
            <person name="Tyson G.W."/>
            <person name="Hugenholtz P."/>
        </authorList>
    </citation>
    <scope>NUCLEOTIDE SEQUENCE [LARGE SCALE GENOMIC DNA]</scope>
</reference>
<evidence type="ECO:0000313" key="3">
    <source>
        <dbReference type="Proteomes" id="UP000030661"/>
    </source>
</evidence>
<keyword evidence="1" id="KW-0812">Transmembrane</keyword>
<dbReference type="PANTHER" id="PTHR34300:SF2">
    <property type="entry name" value="QUEUOSINE PRECURSOR TRANSPORTER-RELATED"/>
    <property type="match status" value="1"/>
</dbReference>
<dbReference type="NCBIfam" id="TIGR00697">
    <property type="entry name" value="queuosine precursor transporter"/>
    <property type="match status" value="1"/>
</dbReference>
<feature type="transmembrane region" description="Helical" evidence="1">
    <location>
        <begin position="141"/>
        <end position="163"/>
    </location>
</feature>
<dbReference type="AlphaFoldDB" id="A0A081C0L2"/>
<dbReference type="PANTHER" id="PTHR34300">
    <property type="entry name" value="QUEUOSINE PRECURSOR TRANSPORTER-RELATED"/>
    <property type="match status" value="1"/>
</dbReference>
<comment type="subcellular location">
    <subcellularLocation>
        <location evidence="1">Cell membrane</location>
        <topology evidence="1">Multi-pass membrane protein</topology>
    </subcellularLocation>
</comment>
<dbReference type="Proteomes" id="UP000030661">
    <property type="component" value="Unassembled WGS sequence"/>
</dbReference>
<dbReference type="eggNOG" id="COG1738">
    <property type="taxonomic scope" value="Bacteria"/>
</dbReference>
<protein>
    <recommendedName>
        <fullName evidence="1">Probable queuosine precursor transporter</fullName>
        <shortName evidence="1">Q precursor transporter</shortName>
    </recommendedName>
</protein>
<keyword evidence="1" id="KW-0472">Membrane</keyword>
<dbReference type="HAMAP" id="MF_02088">
    <property type="entry name" value="Q_prec_transport"/>
    <property type="match status" value="1"/>
</dbReference>